<accession>A0ABN7VJ73</accession>
<name>A0ABN7VJ73_GIGMA</name>
<feature type="region of interest" description="Disordered" evidence="1">
    <location>
        <begin position="48"/>
        <end position="69"/>
    </location>
</feature>
<keyword evidence="3" id="KW-1185">Reference proteome</keyword>
<gene>
    <name evidence="2" type="ORF">GMARGA_LOCUS19198</name>
</gene>
<sequence>EANLIQGSNSIHKDTQTYLNTKEVLFLVECSTMDYRILKLQEVFNSNISENTTSKRKRDPELPQEDTNK</sequence>
<feature type="compositionally biased region" description="Basic and acidic residues" evidence="1">
    <location>
        <begin position="58"/>
        <end position="69"/>
    </location>
</feature>
<feature type="non-terminal residue" evidence="2">
    <location>
        <position position="1"/>
    </location>
</feature>
<evidence type="ECO:0000313" key="2">
    <source>
        <dbReference type="EMBL" id="CAG8776953.1"/>
    </source>
</evidence>
<organism evidence="2 3">
    <name type="scientific">Gigaspora margarita</name>
    <dbReference type="NCBI Taxonomy" id="4874"/>
    <lineage>
        <taxon>Eukaryota</taxon>
        <taxon>Fungi</taxon>
        <taxon>Fungi incertae sedis</taxon>
        <taxon>Mucoromycota</taxon>
        <taxon>Glomeromycotina</taxon>
        <taxon>Glomeromycetes</taxon>
        <taxon>Diversisporales</taxon>
        <taxon>Gigasporaceae</taxon>
        <taxon>Gigaspora</taxon>
    </lineage>
</organism>
<dbReference type="EMBL" id="CAJVQB010015843">
    <property type="protein sequence ID" value="CAG8776953.1"/>
    <property type="molecule type" value="Genomic_DNA"/>
</dbReference>
<dbReference type="Proteomes" id="UP000789901">
    <property type="component" value="Unassembled WGS sequence"/>
</dbReference>
<proteinExistence type="predicted"/>
<protein>
    <submittedName>
        <fullName evidence="2">43712_t:CDS:1</fullName>
    </submittedName>
</protein>
<comment type="caution">
    <text evidence="2">The sequence shown here is derived from an EMBL/GenBank/DDBJ whole genome shotgun (WGS) entry which is preliminary data.</text>
</comment>
<evidence type="ECO:0000256" key="1">
    <source>
        <dbReference type="SAM" id="MobiDB-lite"/>
    </source>
</evidence>
<evidence type="ECO:0000313" key="3">
    <source>
        <dbReference type="Proteomes" id="UP000789901"/>
    </source>
</evidence>
<reference evidence="2 3" key="1">
    <citation type="submission" date="2021-06" db="EMBL/GenBank/DDBJ databases">
        <authorList>
            <person name="Kallberg Y."/>
            <person name="Tangrot J."/>
            <person name="Rosling A."/>
        </authorList>
    </citation>
    <scope>NUCLEOTIDE SEQUENCE [LARGE SCALE GENOMIC DNA]</scope>
    <source>
        <strain evidence="2 3">120-4 pot B 10/14</strain>
    </source>
</reference>